<organism evidence="2 3">
    <name type="scientific">Natronocalculus amylovorans</name>
    <dbReference type="NCBI Taxonomy" id="2917812"/>
    <lineage>
        <taxon>Archaea</taxon>
        <taxon>Methanobacteriati</taxon>
        <taxon>Methanobacteriota</taxon>
        <taxon>Stenosarchaea group</taxon>
        <taxon>Halobacteria</taxon>
        <taxon>Halobacteriales</taxon>
        <taxon>Haloferacaceae</taxon>
        <taxon>Natronocalculus</taxon>
    </lineage>
</organism>
<keyword evidence="1" id="KW-0472">Membrane</keyword>
<reference evidence="2" key="1">
    <citation type="journal article" date="2022" name="Syst. Appl. Microbiol.">
        <title>Natronocalculus amylovorans gen. nov., sp. nov., and Natranaeroarchaeum aerophilus sp. nov., dominant culturable amylolytic natronoarchaea from hypersaline soda lakes in southwestern Siberia.</title>
        <authorList>
            <person name="Sorokin D.Y."/>
            <person name="Elcheninov A.G."/>
            <person name="Khizhniak T.V."/>
            <person name="Koenen M."/>
            <person name="Bale N.J."/>
            <person name="Damste J.S.S."/>
            <person name="Kublanov I.V."/>
        </authorList>
    </citation>
    <scope>NUCLEOTIDE SEQUENCE</scope>
    <source>
        <strain evidence="2">AArc-St2</strain>
    </source>
</reference>
<dbReference type="Proteomes" id="UP001203207">
    <property type="component" value="Unassembled WGS sequence"/>
</dbReference>
<dbReference type="EMBL" id="JAKRVX010000003">
    <property type="protein sequence ID" value="MCL9817019.1"/>
    <property type="molecule type" value="Genomic_DNA"/>
</dbReference>
<dbReference type="Pfam" id="PF26259">
    <property type="entry name" value="DUF8063"/>
    <property type="match status" value="1"/>
</dbReference>
<comment type="caution">
    <text evidence="2">The sequence shown here is derived from an EMBL/GenBank/DDBJ whole genome shotgun (WGS) entry which is preliminary data.</text>
</comment>
<evidence type="ECO:0000313" key="3">
    <source>
        <dbReference type="Proteomes" id="UP001203207"/>
    </source>
</evidence>
<reference evidence="2" key="2">
    <citation type="submission" date="2022-02" db="EMBL/GenBank/DDBJ databases">
        <authorList>
            <person name="Elcheninov A.G."/>
            <person name="Sorokin D.Y."/>
            <person name="Kublanov I.V."/>
        </authorList>
    </citation>
    <scope>NUCLEOTIDE SEQUENCE</scope>
    <source>
        <strain evidence="2">AArc-St2</strain>
    </source>
</reference>
<gene>
    <name evidence="2" type="ORF">AArcSt2_08705</name>
</gene>
<keyword evidence="1" id="KW-1133">Transmembrane helix</keyword>
<evidence type="ECO:0000256" key="1">
    <source>
        <dbReference type="SAM" id="Phobius"/>
    </source>
</evidence>
<evidence type="ECO:0000313" key="2">
    <source>
        <dbReference type="EMBL" id="MCL9817019.1"/>
    </source>
</evidence>
<feature type="transmembrane region" description="Helical" evidence="1">
    <location>
        <begin position="149"/>
        <end position="167"/>
    </location>
</feature>
<sequence>MKTKLTVVLFVLVGSLIMGVSGVAAQATDTAQAQQNESHPLHVDNHVRVVDHEYDSEAEVFRIVFEADRPTRVTISESVQQPEGAGSFSIMSERILPGEQTVSIHVPRSAGEAAVSITTSDSISEGRGVYVSTGITQTGGPFAGTTSTAGWFGGASVVFAMLFASAWQVKRKRLKQPEELT</sequence>
<dbReference type="InterPro" id="IPR058376">
    <property type="entry name" value="DUF8063"/>
</dbReference>
<dbReference type="RefSeq" id="WP_250583976.1">
    <property type="nucleotide sequence ID" value="NZ_JAKRVX010000003.1"/>
</dbReference>
<proteinExistence type="predicted"/>
<accession>A0AAE3KAS1</accession>
<keyword evidence="1" id="KW-0812">Transmembrane</keyword>
<protein>
    <submittedName>
        <fullName evidence="2">Uncharacterized protein</fullName>
    </submittedName>
</protein>
<name>A0AAE3KAS1_9EURY</name>
<dbReference type="AlphaFoldDB" id="A0AAE3KAS1"/>
<keyword evidence="3" id="KW-1185">Reference proteome</keyword>